<evidence type="ECO:0000256" key="1">
    <source>
        <dbReference type="SAM" id="MobiDB-lite"/>
    </source>
</evidence>
<feature type="region of interest" description="Disordered" evidence="1">
    <location>
        <begin position="1"/>
        <end position="22"/>
    </location>
</feature>
<name>A0ABD0JUD6_9CAEN</name>
<dbReference type="AlphaFoldDB" id="A0ABD0JUD6"/>
<protein>
    <submittedName>
        <fullName evidence="2">Uncharacterized protein</fullName>
    </submittedName>
</protein>
<organism evidence="2 3">
    <name type="scientific">Batillaria attramentaria</name>
    <dbReference type="NCBI Taxonomy" id="370345"/>
    <lineage>
        <taxon>Eukaryota</taxon>
        <taxon>Metazoa</taxon>
        <taxon>Spiralia</taxon>
        <taxon>Lophotrochozoa</taxon>
        <taxon>Mollusca</taxon>
        <taxon>Gastropoda</taxon>
        <taxon>Caenogastropoda</taxon>
        <taxon>Sorbeoconcha</taxon>
        <taxon>Cerithioidea</taxon>
        <taxon>Batillariidae</taxon>
        <taxon>Batillaria</taxon>
    </lineage>
</organism>
<feature type="compositionally biased region" description="Basic and acidic residues" evidence="1">
    <location>
        <begin position="1"/>
        <end position="17"/>
    </location>
</feature>
<dbReference type="EMBL" id="JACVVK020000330">
    <property type="protein sequence ID" value="KAK7478270.1"/>
    <property type="molecule type" value="Genomic_DNA"/>
</dbReference>
<dbReference type="Proteomes" id="UP001519460">
    <property type="component" value="Unassembled WGS sequence"/>
</dbReference>
<feature type="non-terminal residue" evidence="2">
    <location>
        <position position="1"/>
    </location>
</feature>
<reference evidence="2 3" key="1">
    <citation type="journal article" date="2023" name="Sci. Data">
        <title>Genome assembly of the Korean intertidal mud-creeper Batillaria attramentaria.</title>
        <authorList>
            <person name="Patra A.K."/>
            <person name="Ho P.T."/>
            <person name="Jun S."/>
            <person name="Lee S.J."/>
            <person name="Kim Y."/>
            <person name="Won Y.J."/>
        </authorList>
    </citation>
    <scope>NUCLEOTIDE SEQUENCE [LARGE SCALE GENOMIC DNA]</scope>
    <source>
        <strain evidence="2">Wonlab-2016</strain>
    </source>
</reference>
<accession>A0ABD0JUD6</accession>
<feature type="non-terminal residue" evidence="2">
    <location>
        <position position="83"/>
    </location>
</feature>
<comment type="caution">
    <text evidence="2">The sequence shown here is derived from an EMBL/GenBank/DDBJ whole genome shotgun (WGS) entry which is preliminary data.</text>
</comment>
<keyword evidence="3" id="KW-1185">Reference proteome</keyword>
<gene>
    <name evidence="2" type="ORF">BaRGS_00030528</name>
</gene>
<evidence type="ECO:0000313" key="3">
    <source>
        <dbReference type="Proteomes" id="UP001519460"/>
    </source>
</evidence>
<sequence>GSCDTDTHADNIERGDTFMHQSPPEAVTRLPEVVLRDVLWDMTARANSRTQVACHTKARCEGERRPASSVLRYSSENLLSISD</sequence>
<evidence type="ECO:0000313" key="2">
    <source>
        <dbReference type="EMBL" id="KAK7478270.1"/>
    </source>
</evidence>
<proteinExistence type="predicted"/>